<feature type="transmembrane region" description="Helical" evidence="11">
    <location>
        <begin position="111"/>
        <end position="131"/>
    </location>
</feature>
<keyword evidence="4" id="KW-1003">Cell membrane</keyword>
<evidence type="ECO:0000256" key="5">
    <source>
        <dbReference type="ARBA" id="ARBA00022670"/>
    </source>
</evidence>
<evidence type="ECO:0000256" key="4">
    <source>
        <dbReference type="ARBA" id="ARBA00022475"/>
    </source>
</evidence>
<evidence type="ECO:0000256" key="11">
    <source>
        <dbReference type="SAM" id="Phobius"/>
    </source>
</evidence>
<feature type="region of interest" description="Disordered" evidence="10">
    <location>
        <begin position="239"/>
        <end position="264"/>
    </location>
</feature>
<feature type="transmembrane region" description="Helical" evidence="11">
    <location>
        <begin position="210"/>
        <end position="228"/>
    </location>
</feature>
<dbReference type="InterPro" id="IPR026898">
    <property type="entry name" value="PrsW"/>
</dbReference>
<evidence type="ECO:0000256" key="3">
    <source>
        <dbReference type="ARBA" id="ARBA00018997"/>
    </source>
</evidence>
<feature type="transmembrane region" description="Helical" evidence="11">
    <location>
        <begin position="38"/>
        <end position="56"/>
    </location>
</feature>
<organism evidence="12 13">
    <name type="scientific">Rhodocytophaga rosea</name>
    <dbReference type="NCBI Taxonomy" id="2704465"/>
    <lineage>
        <taxon>Bacteria</taxon>
        <taxon>Pseudomonadati</taxon>
        <taxon>Bacteroidota</taxon>
        <taxon>Cytophagia</taxon>
        <taxon>Cytophagales</taxon>
        <taxon>Rhodocytophagaceae</taxon>
        <taxon>Rhodocytophaga</taxon>
    </lineage>
</organism>
<dbReference type="EMBL" id="CP048222">
    <property type="protein sequence ID" value="QHT69322.1"/>
    <property type="molecule type" value="Genomic_DNA"/>
</dbReference>
<feature type="compositionally biased region" description="Acidic residues" evidence="10">
    <location>
        <begin position="255"/>
        <end position="264"/>
    </location>
</feature>
<dbReference type="AlphaFoldDB" id="A0A6C0GP06"/>
<dbReference type="RefSeq" id="WP_162445311.1">
    <property type="nucleotide sequence ID" value="NZ_CP048222.1"/>
</dbReference>
<evidence type="ECO:0000256" key="9">
    <source>
        <dbReference type="ARBA" id="ARBA00023136"/>
    </source>
</evidence>
<evidence type="ECO:0000313" key="12">
    <source>
        <dbReference type="EMBL" id="QHT69322.1"/>
    </source>
</evidence>
<dbReference type="Proteomes" id="UP000480178">
    <property type="component" value="Chromosome"/>
</dbReference>
<name>A0A6C0GP06_9BACT</name>
<evidence type="ECO:0000313" key="13">
    <source>
        <dbReference type="Proteomes" id="UP000480178"/>
    </source>
</evidence>
<dbReference type="GO" id="GO:0008237">
    <property type="term" value="F:metallopeptidase activity"/>
    <property type="evidence" value="ECO:0007669"/>
    <property type="project" value="UniProtKB-KW"/>
</dbReference>
<reference evidence="12 13" key="1">
    <citation type="submission" date="2020-01" db="EMBL/GenBank/DDBJ databases">
        <authorList>
            <person name="Kim M.K."/>
        </authorList>
    </citation>
    <scope>NUCLEOTIDE SEQUENCE [LARGE SCALE GENOMIC DNA]</scope>
    <source>
        <strain evidence="12 13">172606-1</strain>
    </source>
</reference>
<dbReference type="KEGG" id="rhoz:GXP67_23120"/>
<keyword evidence="7" id="KW-0378">Hydrolase</keyword>
<dbReference type="PIRSF" id="PIRSF016933">
    <property type="entry name" value="PrsW"/>
    <property type="match status" value="1"/>
</dbReference>
<proteinExistence type="inferred from homology"/>
<dbReference type="InterPro" id="IPR023596">
    <property type="entry name" value="Peptidase_PrsW_arch/bac"/>
</dbReference>
<keyword evidence="12" id="KW-0482">Metalloprotease</keyword>
<feature type="transmembrane region" description="Helical" evidence="11">
    <location>
        <begin position="182"/>
        <end position="204"/>
    </location>
</feature>
<comment type="subcellular location">
    <subcellularLocation>
        <location evidence="1">Cell membrane</location>
        <topology evidence="1">Multi-pass membrane protein</topology>
    </subcellularLocation>
</comment>
<dbReference type="GO" id="GO:0006508">
    <property type="term" value="P:proteolysis"/>
    <property type="evidence" value="ECO:0007669"/>
    <property type="project" value="UniProtKB-KW"/>
</dbReference>
<evidence type="ECO:0000256" key="2">
    <source>
        <dbReference type="ARBA" id="ARBA00009165"/>
    </source>
</evidence>
<dbReference type="PANTHER" id="PTHR36844:SF1">
    <property type="entry name" value="PROTEASE PRSW"/>
    <property type="match status" value="1"/>
</dbReference>
<keyword evidence="6 11" id="KW-0812">Transmembrane</keyword>
<feature type="transmembrane region" description="Helical" evidence="11">
    <location>
        <begin position="6"/>
        <end position="26"/>
    </location>
</feature>
<evidence type="ECO:0000256" key="8">
    <source>
        <dbReference type="ARBA" id="ARBA00022989"/>
    </source>
</evidence>
<dbReference type="PANTHER" id="PTHR36844">
    <property type="entry name" value="PROTEASE PRSW"/>
    <property type="match status" value="1"/>
</dbReference>
<dbReference type="GO" id="GO:0005886">
    <property type="term" value="C:plasma membrane"/>
    <property type="evidence" value="ECO:0007669"/>
    <property type="project" value="UniProtKB-SubCell"/>
</dbReference>
<evidence type="ECO:0000256" key="1">
    <source>
        <dbReference type="ARBA" id="ARBA00004651"/>
    </source>
</evidence>
<keyword evidence="5 12" id="KW-0645">Protease</keyword>
<gene>
    <name evidence="12" type="ORF">GXP67_23120</name>
</gene>
<feature type="transmembrane region" description="Helical" evidence="11">
    <location>
        <begin position="151"/>
        <end position="170"/>
    </location>
</feature>
<evidence type="ECO:0000256" key="7">
    <source>
        <dbReference type="ARBA" id="ARBA00022801"/>
    </source>
</evidence>
<keyword evidence="8 11" id="KW-1133">Transmembrane helix</keyword>
<keyword evidence="9 11" id="KW-0472">Membrane</keyword>
<comment type="similarity">
    <text evidence="2">Belongs to the protease PrsW family.</text>
</comment>
<sequence length="264" mass="29586">MNSPALILILLTIALAPGLAIAMFIYERDKLDKEPFHLLIKTFFLGILSIFPAILIEFGVQQLGIVPARDNVTFTGIYAIIVGFVEEACKYAILIWFAYPRKEFDEPFDGITYAVMIAMGFATFENISYVVDQGVRKGFMEGMNIGLWRMISAVPAHGSFAILMGYYVGMAKFKHQGKGSPLKLAGLFTAVGFHAAYDFCLLMANYRLMFIGAFLSLFIGIGLSLRAIQLHNRNSPFMDDTKKSAKKTSRKKEEQEEQETEEVE</sequence>
<dbReference type="Pfam" id="PF13367">
    <property type="entry name" value="PrsW-protease"/>
    <property type="match status" value="1"/>
</dbReference>
<protein>
    <recommendedName>
        <fullName evidence="3">Protease PrsW</fullName>
    </recommendedName>
</protein>
<keyword evidence="13" id="KW-1185">Reference proteome</keyword>
<evidence type="ECO:0000256" key="10">
    <source>
        <dbReference type="SAM" id="MobiDB-lite"/>
    </source>
</evidence>
<accession>A0A6C0GP06</accession>
<feature type="transmembrane region" description="Helical" evidence="11">
    <location>
        <begin position="76"/>
        <end position="99"/>
    </location>
</feature>
<evidence type="ECO:0000256" key="6">
    <source>
        <dbReference type="ARBA" id="ARBA00022692"/>
    </source>
</evidence>